<proteinExistence type="inferred from homology"/>
<comment type="caution">
    <text evidence="7">The sequence shown here is derived from an EMBL/GenBank/DDBJ whole genome shotgun (WGS) entry which is preliminary data.</text>
</comment>
<sequence>MSDKSNVLTLGAIQELPLVDIHVHLPGTISPRTAWDLGVRNGFISIDNEHGGVSWRNGPNSLQLNAPFEHYSNIFKQPIILDNGPVNLEYNIDYQSFKSFDHIMATVQGHRHPPGGIQNESDLEFVLKRYMHDCIEQKVFYTELQQNIRIAYTIYSGLDTQEARLKLYSFLKRQIIEFAKHDIILRFIHCFNKTQASLSDSTTYNRAVEASEWLKEAHDAQPGVFVGIESAGHEKDESGWPAHLKAGYEAVRDIGLGCEAHGGEATGVEHMMDVIRMLPITRLAHGFQVIEDEKSIFEVMDRDVTLVMAPLINMKLGACLHTIADKDGHLIPKSKSHGGVKSYIDELYQHPFFKLIREYKGIKIALSSDNPYMAGRLIKESIIALAGLSSEYIFPDGTEPLRSDELVQCCLSGIDAAFCDDEIKQMYKSKLSDWIKKYRY</sequence>
<evidence type="ECO:0000313" key="8">
    <source>
        <dbReference type="Proteomes" id="UP001293791"/>
    </source>
</evidence>
<dbReference type="Pfam" id="PF00962">
    <property type="entry name" value="A_deaminase"/>
    <property type="match status" value="1"/>
</dbReference>
<keyword evidence="8" id="KW-1185">Reference proteome</keyword>
<evidence type="ECO:0000256" key="2">
    <source>
        <dbReference type="ARBA" id="ARBA00006676"/>
    </source>
</evidence>
<dbReference type="Proteomes" id="UP001293791">
    <property type="component" value="Unassembled WGS sequence"/>
</dbReference>
<accession>A0ABU5L9V5</accession>
<keyword evidence="5" id="KW-0862">Zinc</keyword>
<organism evidence="7 8">
    <name type="scientific">Candidatus Cyrtobacter comes</name>
    <dbReference type="NCBI Taxonomy" id="675776"/>
    <lineage>
        <taxon>Bacteria</taxon>
        <taxon>Pseudomonadati</taxon>
        <taxon>Pseudomonadota</taxon>
        <taxon>Alphaproteobacteria</taxon>
        <taxon>Rickettsiales</taxon>
        <taxon>Candidatus Midichloriaceae</taxon>
        <taxon>Candidatus Cyrtobacter</taxon>
    </lineage>
</organism>
<keyword evidence="4" id="KW-0378">Hydrolase</keyword>
<evidence type="ECO:0000313" key="7">
    <source>
        <dbReference type="EMBL" id="MDZ5762624.1"/>
    </source>
</evidence>
<dbReference type="InterPro" id="IPR006330">
    <property type="entry name" value="Ado/ade_deaminase"/>
</dbReference>
<dbReference type="SUPFAM" id="SSF51556">
    <property type="entry name" value="Metallo-dependent hydrolases"/>
    <property type="match status" value="1"/>
</dbReference>
<comment type="cofactor">
    <cofactor evidence="1">
        <name>Zn(2+)</name>
        <dbReference type="ChEBI" id="CHEBI:29105"/>
    </cofactor>
</comment>
<dbReference type="Gene3D" id="3.20.20.140">
    <property type="entry name" value="Metal-dependent hydrolases"/>
    <property type="match status" value="1"/>
</dbReference>
<dbReference type="PANTHER" id="PTHR43114">
    <property type="entry name" value="ADENINE DEAMINASE"/>
    <property type="match status" value="1"/>
</dbReference>
<dbReference type="InterPro" id="IPR001365">
    <property type="entry name" value="A_deaminase_dom"/>
</dbReference>
<dbReference type="EMBL" id="JARGYT010000076">
    <property type="protein sequence ID" value="MDZ5762624.1"/>
    <property type="molecule type" value="Genomic_DNA"/>
</dbReference>
<protein>
    <submittedName>
        <fullName evidence="7">Adenine deaminase</fullName>
    </submittedName>
</protein>
<evidence type="ECO:0000256" key="4">
    <source>
        <dbReference type="ARBA" id="ARBA00022801"/>
    </source>
</evidence>
<dbReference type="PANTHER" id="PTHR43114:SF6">
    <property type="entry name" value="ADENINE DEAMINASE"/>
    <property type="match status" value="1"/>
</dbReference>
<reference evidence="7 8" key="1">
    <citation type="submission" date="2023-02" db="EMBL/GenBank/DDBJ databases">
        <title>Host association and intracellularity evolved multiple times independently in the Rickettsiales.</title>
        <authorList>
            <person name="Castelli M."/>
            <person name="Nardi T."/>
            <person name="Gammuto L."/>
            <person name="Bellinzona G."/>
            <person name="Sabaneyeva E."/>
            <person name="Potekhin A."/>
            <person name="Serra V."/>
            <person name="Petroni G."/>
            <person name="Sassera D."/>
        </authorList>
    </citation>
    <scope>NUCLEOTIDE SEQUENCE [LARGE SCALE GENOMIC DNA]</scope>
    <source>
        <strain evidence="7 8">BOD18</strain>
    </source>
</reference>
<evidence type="ECO:0000256" key="5">
    <source>
        <dbReference type="ARBA" id="ARBA00022833"/>
    </source>
</evidence>
<name>A0ABU5L9V5_9RICK</name>
<feature type="domain" description="Adenosine deaminase" evidence="6">
    <location>
        <begin position="117"/>
        <end position="319"/>
    </location>
</feature>
<evidence type="ECO:0000256" key="3">
    <source>
        <dbReference type="ARBA" id="ARBA00022723"/>
    </source>
</evidence>
<evidence type="ECO:0000259" key="6">
    <source>
        <dbReference type="Pfam" id="PF00962"/>
    </source>
</evidence>
<gene>
    <name evidence="7" type="ORF">Cyrtocomes_01015</name>
</gene>
<evidence type="ECO:0000256" key="1">
    <source>
        <dbReference type="ARBA" id="ARBA00001947"/>
    </source>
</evidence>
<comment type="similarity">
    <text evidence="2">Belongs to the metallo-dependent hydrolases superfamily. Adenosine and AMP deaminases family.</text>
</comment>
<dbReference type="InterPro" id="IPR032466">
    <property type="entry name" value="Metal_Hydrolase"/>
</dbReference>
<keyword evidence="3" id="KW-0479">Metal-binding</keyword>